<dbReference type="RefSeq" id="WP_017837217.1">
    <property type="nucleotide sequence ID" value="NZ_NTGA01000013.1"/>
</dbReference>
<dbReference type="InterPro" id="IPR013324">
    <property type="entry name" value="RNA_pol_sigma_r3/r4-like"/>
</dbReference>
<name>A0A2A2WR70_9ACTN</name>
<evidence type="ECO:0000259" key="7">
    <source>
        <dbReference type="Pfam" id="PF08281"/>
    </source>
</evidence>
<dbReference type="GO" id="GO:0006352">
    <property type="term" value="P:DNA-templated transcription initiation"/>
    <property type="evidence" value="ECO:0007669"/>
    <property type="project" value="InterPro"/>
</dbReference>
<accession>A0A2A2WR70</accession>
<protein>
    <submittedName>
        <fullName evidence="8">RNA polymerase subunit sigma</fullName>
    </submittedName>
</protein>
<feature type="domain" description="RNA polymerase sigma-70 region 2" evidence="6">
    <location>
        <begin position="30"/>
        <end position="98"/>
    </location>
</feature>
<dbReference type="NCBIfam" id="NF007230">
    <property type="entry name" value="PRK09648.1"/>
    <property type="match status" value="1"/>
</dbReference>
<dbReference type="CDD" id="cd06171">
    <property type="entry name" value="Sigma70_r4"/>
    <property type="match status" value="1"/>
</dbReference>
<dbReference type="PANTHER" id="PTHR43133:SF58">
    <property type="entry name" value="ECF RNA POLYMERASE SIGMA FACTOR SIGD"/>
    <property type="match status" value="1"/>
</dbReference>
<dbReference type="Gene3D" id="1.10.1740.10">
    <property type="match status" value="1"/>
</dbReference>
<dbReference type="InterPro" id="IPR007627">
    <property type="entry name" value="RNA_pol_sigma70_r2"/>
</dbReference>
<evidence type="ECO:0000256" key="2">
    <source>
        <dbReference type="ARBA" id="ARBA00023015"/>
    </source>
</evidence>
<dbReference type="InterPro" id="IPR036388">
    <property type="entry name" value="WH-like_DNA-bd_sf"/>
</dbReference>
<evidence type="ECO:0000256" key="1">
    <source>
        <dbReference type="ARBA" id="ARBA00010641"/>
    </source>
</evidence>
<dbReference type="Gene3D" id="1.10.10.10">
    <property type="entry name" value="Winged helix-like DNA-binding domain superfamily/Winged helix DNA-binding domain"/>
    <property type="match status" value="1"/>
</dbReference>
<keyword evidence="9" id="KW-1185">Reference proteome</keyword>
<dbReference type="Proteomes" id="UP000218810">
    <property type="component" value="Unassembled WGS sequence"/>
</dbReference>
<keyword evidence="4" id="KW-0238">DNA-binding</keyword>
<dbReference type="Pfam" id="PF08281">
    <property type="entry name" value="Sigma70_r4_2"/>
    <property type="match status" value="1"/>
</dbReference>
<dbReference type="OrthoDB" id="160825at2"/>
<proteinExistence type="inferred from homology"/>
<keyword evidence="2" id="KW-0805">Transcription regulation</keyword>
<dbReference type="PANTHER" id="PTHR43133">
    <property type="entry name" value="RNA POLYMERASE ECF-TYPE SIGMA FACTO"/>
    <property type="match status" value="1"/>
</dbReference>
<evidence type="ECO:0000256" key="5">
    <source>
        <dbReference type="ARBA" id="ARBA00023163"/>
    </source>
</evidence>
<dbReference type="InterPro" id="IPR013249">
    <property type="entry name" value="RNA_pol_sigma70_r4_t2"/>
</dbReference>
<dbReference type="GO" id="GO:0016987">
    <property type="term" value="F:sigma factor activity"/>
    <property type="evidence" value="ECO:0007669"/>
    <property type="project" value="UniProtKB-KW"/>
</dbReference>
<organism evidence="8 9">
    <name type="scientific">Dietzia natronolimnaea</name>
    <dbReference type="NCBI Taxonomy" id="161920"/>
    <lineage>
        <taxon>Bacteria</taxon>
        <taxon>Bacillati</taxon>
        <taxon>Actinomycetota</taxon>
        <taxon>Actinomycetes</taxon>
        <taxon>Mycobacteriales</taxon>
        <taxon>Dietziaceae</taxon>
        <taxon>Dietzia</taxon>
    </lineage>
</organism>
<evidence type="ECO:0000259" key="6">
    <source>
        <dbReference type="Pfam" id="PF04542"/>
    </source>
</evidence>
<dbReference type="EMBL" id="NTGA01000013">
    <property type="protein sequence ID" value="PAY23690.1"/>
    <property type="molecule type" value="Genomic_DNA"/>
</dbReference>
<dbReference type="Pfam" id="PF04542">
    <property type="entry name" value="Sigma70_r2"/>
    <property type="match status" value="1"/>
</dbReference>
<evidence type="ECO:0000256" key="4">
    <source>
        <dbReference type="ARBA" id="ARBA00023125"/>
    </source>
</evidence>
<feature type="domain" description="RNA polymerase sigma factor 70 region 4 type 2" evidence="7">
    <location>
        <begin position="129"/>
        <end position="180"/>
    </location>
</feature>
<evidence type="ECO:0000313" key="8">
    <source>
        <dbReference type="EMBL" id="PAY23690.1"/>
    </source>
</evidence>
<dbReference type="SUPFAM" id="SSF88946">
    <property type="entry name" value="Sigma2 domain of RNA polymerase sigma factors"/>
    <property type="match status" value="1"/>
</dbReference>
<evidence type="ECO:0000256" key="3">
    <source>
        <dbReference type="ARBA" id="ARBA00023082"/>
    </source>
</evidence>
<sequence length="193" mass="21123">MTGTADELELAVAAAVRGDRSAATRVLELVRPGVVRYCRSRVGGAERVNLSADDVAQEVLIAVLSALPGYRDQGRPFMAFVYGIAAHKVADAHRGAARNKSDPVEYLPEVLSTETGPEDHILDGEVTRAMSRLLDTLPEKQREIIRLRVVVGLSAEETAEIVDSTAGAVRVAQHRAMKQLRARIEQDGEERWR</sequence>
<keyword evidence="3" id="KW-0731">Sigma factor</keyword>
<dbReference type="InterPro" id="IPR039425">
    <property type="entry name" value="RNA_pol_sigma-70-like"/>
</dbReference>
<dbReference type="InterPro" id="IPR013325">
    <property type="entry name" value="RNA_pol_sigma_r2"/>
</dbReference>
<dbReference type="NCBIfam" id="TIGR02937">
    <property type="entry name" value="sigma70-ECF"/>
    <property type="match status" value="1"/>
</dbReference>
<comment type="caution">
    <text evidence="8">The sequence shown here is derived from an EMBL/GenBank/DDBJ whole genome shotgun (WGS) entry which is preliminary data.</text>
</comment>
<reference evidence="9" key="1">
    <citation type="submission" date="2017-09" db="EMBL/GenBank/DDBJ databases">
        <authorList>
            <person name="Zhang Y."/>
            <person name="Huang X."/>
            <person name="Liu J."/>
            <person name="Lu L."/>
            <person name="Peng K."/>
        </authorList>
    </citation>
    <scope>NUCLEOTIDE SEQUENCE [LARGE SCALE GENOMIC DNA]</scope>
    <source>
        <strain evidence="9">S-XJ-1</strain>
    </source>
</reference>
<dbReference type="SUPFAM" id="SSF88659">
    <property type="entry name" value="Sigma3 and sigma4 domains of RNA polymerase sigma factors"/>
    <property type="match status" value="1"/>
</dbReference>
<keyword evidence="5" id="KW-0804">Transcription</keyword>
<dbReference type="GO" id="GO:0003677">
    <property type="term" value="F:DNA binding"/>
    <property type="evidence" value="ECO:0007669"/>
    <property type="project" value="UniProtKB-KW"/>
</dbReference>
<gene>
    <name evidence="8" type="ORF">CEY15_07305</name>
</gene>
<dbReference type="AlphaFoldDB" id="A0A2A2WR70"/>
<evidence type="ECO:0000313" key="9">
    <source>
        <dbReference type="Proteomes" id="UP000218810"/>
    </source>
</evidence>
<dbReference type="InterPro" id="IPR014284">
    <property type="entry name" value="RNA_pol_sigma-70_dom"/>
</dbReference>
<comment type="similarity">
    <text evidence="1">Belongs to the sigma-70 factor family. ECF subfamily.</text>
</comment>